<feature type="domain" description="PTS EIIA type-2" evidence="6">
    <location>
        <begin position="4"/>
        <end position="152"/>
    </location>
</feature>
<accession>W7BFF0</accession>
<evidence type="ECO:0000256" key="2">
    <source>
        <dbReference type="ARBA" id="ARBA00022553"/>
    </source>
</evidence>
<keyword evidence="2" id="KW-0597">Phosphoprotein</keyword>
<dbReference type="InterPro" id="IPR016152">
    <property type="entry name" value="PTrfase/Anion_transptr"/>
</dbReference>
<dbReference type="SUPFAM" id="SSF55804">
    <property type="entry name" value="Phoshotransferase/anion transport protein"/>
    <property type="match status" value="1"/>
</dbReference>
<evidence type="ECO:0000313" key="8">
    <source>
        <dbReference type="Proteomes" id="UP000019246"/>
    </source>
</evidence>
<evidence type="ECO:0000256" key="5">
    <source>
        <dbReference type="ARBA" id="ARBA00022683"/>
    </source>
</evidence>
<dbReference type="PATRIC" id="fig|1265818.5.peg.171"/>
<dbReference type="Proteomes" id="UP000019246">
    <property type="component" value="Unassembled WGS sequence"/>
</dbReference>
<evidence type="ECO:0000256" key="1">
    <source>
        <dbReference type="ARBA" id="ARBA00022448"/>
    </source>
</evidence>
<keyword evidence="1" id="KW-0813">Transport</keyword>
<dbReference type="Gene3D" id="3.40.930.10">
    <property type="entry name" value="Mannitol-specific EII, Chain A"/>
    <property type="match status" value="1"/>
</dbReference>
<comment type="caution">
    <text evidence="7">The sequence shown here is derived from an EMBL/GenBank/DDBJ whole genome shotgun (WGS) entry which is preliminary data.</text>
</comment>
<sequence>MNNQIFNEANIVFDETATTQTEAFETIARVANQNGYVKSAKDFVEALKLREQESTTGFKDGIAIPHGKSETVVRPGLILVKYKSAIEWQALDQKPVQVALALTIPVEGASEHLKILSLIARKLIDDGFRETLITAENPAENPAELVRLMDEIEV</sequence>
<dbReference type="PROSITE" id="PS51094">
    <property type="entry name" value="PTS_EIIA_TYPE_2"/>
    <property type="match status" value="1"/>
</dbReference>
<evidence type="ECO:0000313" key="7">
    <source>
        <dbReference type="EMBL" id="EUJ21896.1"/>
    </source>
</evidence>
<dbReference type="InterPro" id="IPR004715">
    <property type="entry name" value="PTS_IIA_fruc"/>
</dbReference>
<dbReference type="GO" id="GO:0009401">
    <property type="term" value="P:phosphoenolpyruvate-dependent sugar phosphotransferase system"/>
    <property type="evidence" value="ECO:0007669"/>
    <property type="project" value="UniProtKB-KW"/>
</dbReference>
<gene>
    <name evidence="7" type="ORF">MAQA_00865</name>
</gene>
<dbReference type="PANTHER" id="PTHR47738:SF2">
    <property type="entry name" value="PTS SYSTEM FRUCTOSE-LIKE EIIA COMPONENT"/>
    <property type="match status" value="1"/>
</dbReference>
<dbReference type="PANTHER" id="PTHR47738">
    <property type="entry name" value="PTS SYSTEM FRUCTOSE-LIKE EIIA COMPONENT-RELATED"/>
    <property type="match status" value="1"/>
</dbReference>
<evidence type="ECO:0000256" key="4">
    <source>
        <dbReference type="ARBA" id="ARBA00022679"/>
    </source>
</evidence>
<dbReference type="AlphaFoldDB" id="W7BFF0"/>
<dbReference type="Pfam" id="PF00359">
    <property type="entry name" value="PTS_EIIA_2"/>
    <property type="match status" value="1"/>
</dbReference>
<proteinExistence type="predicted"/>
<organism evidence="7 8">
    <name type="scientific">Listeria aquatica FSL S10-1188</name>
    <dbReference type="NCBI Taxonomy" id="1265818"/>
    <lineage>
        <taxon>Bacteria</taxon>
        <taxon>Bacillati</taxon>
        <taxon>Bacillota</taxon>
        <taxon>Bacilli</taxon>
        <taxon>Bacillales</taxon>
        <taxon>Listeriaceae</taxon>
        <taxon>Listeria</taxon>
    </lineage>
</organism>
<dbReference type="CDD" id="cd00211">
    <property type="entry name" value="PTS_IIA_fru"/>
    <property type="match status" value="1"/>
</dbReference>
<dbReference type="STRING" id="1265818.MAQA_00865"/>
<dbReference type="NCBIfam" id="TIGR00848">
    <property type="entry name" value="fruA"/>
    <property type="match status" value="1"/>
</dbReference>
<dbReference type="RefSeq" id="WP_036070344.1">
    <property type="nucleotide sequence ID" value="NZ_AOCG01000001.1"/>
</dbReference>
<dbReference type="InterPro" id="IPR002178">
    <property type="entry name" value="PTS_EIIA_type-2_dom"/>
</dbReference>
<dbReference type="InterPro" id="IPR051541">
    <property type="entry name" value="PTS_SugarTrans_NitroReg"/>
</dbReference>
<keyword evidence="3" id="KW-0762">Sugar transport</keyword>
<dbReference type="EMBL" id="AOCG01000001">
    <property type="protein sequence ID" value="EUJ21896.1"/>
    <property type="molecule type" value="Genomic_DNA"/>
</dbReference>
<evidence type="ECO:0000259" key="6">
    <source>
        <dbReference type="PROSITE" id="PS51094"/>
    </source>
</evidence>
<keyword evidence="4" id="KW-0808">Transferase</keyword>
<dbReference type="GO" id="GO:0016020">
    <property type="term" value="C:membrane"/>
    <property type="evidence" value="ECO:0007669"/>
    <property type="project" value="InterPro"/>
</dbReference>
<protein>
    <submittedName>
        <fullName evidence="7">PTS system cellobiose-specific transporter subunit IIA</fullName>
    </submittedName>
</protein>
<reference evidence="7 8" key="1">
    <citation type="journal article" date="2014" name="Int. J. Syst. Evol. Microbiol.">
        <title>Listeria floridensis sp. nov., Listeria aquatica sp. nov., Listeria cornellensis sp. nov., Listeria riparia sp. nov. and Listeria grandensis sp. nov., from agricultural and natural environments.</title>
        <authorList>
            <person name="den Bakker H.C."/>
            <person name="Warchocki S."/>
            <person name="Wright E.M."/>
            <person name="Allred A.F."/>
            <person name="Ahlstrom C."/>
            <person name="Manuel C.S."/>
            <person name="Stasiewicz M.J."/>
            <person name="Burrell A."/>
            <person name="Roof S."/>
            <person name="Strawn L."/>
            <person name="Fortes E.D."/>
            <person name="Nightingale K.K."/>
            <person name="Kephart D."/>
            <person name="Wiedmann M."/>
        </authorList>
    </citation>
    <scope>NUCLEOTIDE SEQUENCE [LARGE SCALE GENOMIC DNA]</scope>
    <source>
        <strain evidence="7 8">FSL S10-1188</strain>
    </source>
</reference>
<name>W7BFF0_9LIST</name>
<keyword evidence="8" id="KW-1185">Reference proteome</keyword>
<evidence type="ECO:0000256" key="3">
    <source>
        <dbReference type="ARBA" id="ARBA00022597"/>
    </source>
</evidence>
<dbReference type="OrthoDB" id="95460at2"/>
<dbReference type="GO" id="GO:0008982">
    <property type="term" value="F:protein-N(PI)-phosphohistidine-sugar phosphotransferase activity"/>
    <property type="evidence" value="ECO:0007669"/>
    <property type="project" value="InterPro"/>
</dbReference>
<keyword evidence="5" id="KW-0598">Phosphotransferase system</keyword>